<evidence type="ECO:0000256" key="1">
    <source>
        <dbReference type="SAM" id="MobiDB-lite"/>
    </source>
</evidence>
<reference evidence="2" key="1">
    <citation type="submission" date="2021-05" db="EMBL/GenBank/DDBJ databases">
        <title>A free-living protist that lacks canonical eukaryotic 1 DNA replication and segregation systems.</title>
        <authorList>
            <person name="Salas-Leiva D.E."/>
            <person name="Tromer E.C."/>
            <person name="Curtis B.A."/>
            <person name="Jerlstrom-Hultqvist J."/>
            <person name="Kolisko M."/>
            <person name="Yi Z."/>
            <person name="Salas-Leiva J.S."/>
            <person name="Gallot-Lavallee L."/>
            <person name="Kops G.J.P.L."/>
            <person name="Archibald J.M."/>
            <person name="Simpson A.G.B."/>
            <person name="Roger A.J."/>
        </authorList>
    </citation>
    <scope>NUCLEOTIDE SEQUENCE</scope>
    <source>
        <strain evidence="2">BICM</strain>
    </source>
</reference>
<gene>
    <name evidence="2" type="ORF">J8273_8371</name>
</gene>
<feature type="compositionally biased region" description="Low complexity" evidence="1">
    <location>
        <begin position="74"/>
        <end position="86"/>
    </location>
</feature>
<evidence type="ECO:0000313" key="2">
    <source>
        <dbReference type="EMBL" id="KAG9389697.1"/>
    </source>
</evidence>
<dbReference type="AlphaFoldDB" id="A0A8J6B484"/>
<organism evidence="2 3">
    <name type="scientific">Carpediemonas membranifera</name>
    <dbReference type="NCBI Taxonomy" id="201153"/>
    <lineage>
        <taxon>Eukaryota</taxon>
        <taxon>Metamonada</taxon>
        <taxon>Carpediemonas-like organisms</taxon>
        <taxon>Carpediemonas</taxon>
    </lineage>
</organism>
<feature type="region of interest" description="Disordered" evidence="1">
    <location>
        <begin position="1"/>
        <end position="40"/>
    </location>
</feature>
<keyword evidence="3" id="KW-1185">Reference proteome</keyword>
<proteinExistence type="predicted"/>
<feature type="compositionally biased region" description="Polar residues" evidence="1">
    <location>
        <begin position="10"/>
        <end position="22"/>
    </location>
</feature>
<protein>
    <submittedName>
        <fullName evidence="2">Uncharacterized protein</fullName>
    </submittedName>
</protein>
<dbReference type="Proteomes" id="UP000717585">
    <property type="component" value="Unassembled WGS sequence"/>
</dbReference>
<accession>A0A8J6B484</accession>
<evidence type="ECO:0000313" key="3">
    <source>
        <dbReference type="Proteomes" id="UP000717585"/>
    </source>
</evidence>
<feature type="region of interest" description="Disordered" evidence="1">
    <location>
        <begin position="71"/>
        <end position="117"/>
    </location>
</feature>
<sequence length="213" mass="22897">MPLVKKPRTASASAQKSANVQETRAAPSTARTKTYSIGERHMAQAQAHLDRFKSIRQKTVIEPVKSVPYTTNLAPQQPEQPEQPAVPVKPTPEPSTGAPAEPQPASQQESAPAEEGTYTSTAITVASSPILQTLVSSVNALRADVDSMAQQIGALQTRRQELEETIADRPAVSVDPLIAQIEELSKTRTEDSGKVTEFLEEMRAMLAMAGLGQ</sequence>
<comment type="caution">
    <text evidence="2">The sequence shown here is derived from an EMBL/GenBank/DDBJ whole genome shotgun (WGS) entry which is preliminary data.</text>
</comment>
<dbReference type="EMBL" id="JAHDYR010000067">
    <property type="protein sequence ID" value="KAG9389697.1"/>
    <property type="molecule type" value="Genomic_DNA"/>
</dbReference>
<name>A0A8J6B484_9EUKA</name>